<evidence type="ECO:0000313" key="1">
    <source>
        <dbReference type="EMBL" id="POM73539.1"/>
    </source>
</evidence>
<organism evidence="1 2">
    <name type="scientific">Phytophthora palmivora</name>
    <dbReference type="NCBI Taxonomy" id="4796"/>
    <lineage>
        <taxon>Eukaryota</taxon>
        <taxon>Sar</taxon>
        <taxon>Stramenopiles</taxon>
        <taxon>Oomycota</taxon>
        <taxon>Peronosporomycetes</taxon>
        <taxon>Peronosporales</taxon>
        <taxon>Peronosporaceae</taxon>
        <taxon>Phytophthora</taxon>
    </lineage>
</organism>
<reference evidence="1 2" key="1">
    <citation type="journal article" date="2017" name="Genome Biol. Evol.">
        <title>Phytophthora megakarya and P. palmivora, closely related causal agents of cacao black pod rot, underwent increases in genome sizes and gene numbers by different mechanisms.</title>
        <authorList>
            <person name="Ali S.S."/>
            <person name="Shao J."/>
            <person name="Lary D.J."/>
            <person name="Kronmiller B."/>
            <person name="Shen D."/>
            <person name="Strem M.D."/>
            <person name="Amoako-Attah I."/>
            <person name="Akrofi A.Y."/>
            <person name="Begoude B.A."/>
            <person name="Ten Hoopen G.M."/>
            <person name="Coulibaly K."/>
            <person name="Kebe B.I."/>
            <person name="Melnick R.L."/>
            <person name="Guiltinan M.J."/>
            <person name="Tyler B.M."/>
            <person name="Meinhardt L.W."/>
            <person name="Bailey B.A."/>
        </authorList>
    </citation>
    <scope>NUCLEOTIDE SEQUENCE [LARGE SCALE GENOMIC DNA]</scope>
    <source>
        <strain evidence="2">sbr112.9</strain>
    </source>
</reference>
<evidence type="ECO:0000313" key="2">
    <source>
        <dbReference type="Proteomes" id="UP000237271"/>
    </source>
</evidence>
<gene>
    <name evidence="1" type="ORF">PHPALM_9604</name>
</gene>
<dbReference type="EMBL" id="NCKW01005092">
    <property type="protein sequence ID" value="POM73539.1"/>
    <property type="molecule type" value="Genomic_DNA"/>
</dbReference>
<dbReference type="Proteomes" id="UP000237271">
    <property type="component" value="Unassembled WGS sequence"/>
</dbReference>
<accession>A0A2P4Y783</accession>
<keyword evidence="2" id="KW-1185">Reference proteome</keyword>
<proteinExistence type="predicted"/>
<name>A0A2P4Y783_9STRA</name>
<sequence>MGVLSGITIRWVLLLGRRKAKIIQASTEFLQGESRNSAVNAPMKLSGLTTKSVHILTKDLKGPLLANLRDSFTTWSKPKGYLDRIDAI</sequence>
<protein>
    <submittedName>
        <fullName evidence="1">Uncharacterized protein</fullName>
    </submittedName>
</protein>
<comment type="caution">
    <text evidence="1">The sequence shown here is derived from an EMBL/GenBank/DDBJ whole genome shotgun (WGS) entry which is preliminary data.</text>
</comment>
<dbReference type="AlphaFoldDB" id="A0A2P4Y783"/>